<feature type="domain" description="Integral membrane bound transporter" evidence="6">
    <location>
        <begin position="39"/>
        <end position="162"/>
    </location>
</feature>
<evidence type="ECO:0000313" key="7">
    <source>
        <dbReference type="EMBL" id="SBV29262.1"/>
    </source>
</evidence>
<name>A0A1C3N9K6_9ACTN</name>
<proteinExistence type="predicted"/>
<dbReference type="Pfam" id="PF13515">
    <property type="entry name" value="FUSC_2"/>
    <property type="match status" value="1"/>
</dbReference>
<dbReference type="AlphaFoldDB" id="A0A1C3N9K6"/>
<keyword evidence="2 5" id="KW-0812">Transmembrane</keyword>
<feature type="transmembrane region" description="Helical" evidence="5">
    <location>
        <begin position="54"/>
        <end position="72"/>
    </location>
</feature>
<evidence type="ECO:0000256" key="5">
    <source>
        <dbReference type="SAM" id="Phobius"/>
    </source>
</evidence>
<feature type="transmembrane region" description="Helical" evidence="5">
    <location>
        <begin position="105"/>
        <end position="137"/>
    </location>
</feature>
<dbReference type="PATRIC" id="fig|307121.4.peg.4933"/>
<keyword evidence="3 5" id="KW-1133">Transmembrane helix</keyword>
<dbReference type="GO" id="GO:0016020">
    <property type="term" value="C:membrane"/>
    <property type="evidence" value="ECO:0007669"/>
    <property type="project" value="UniProtKB-SubCell"/>
</dbReference>
<feature type="transmembrane region" description="Helical" evidence="5">
    <location>
        <begin position="149"/>
        <end position="169"/>
    </location>
</feature>
<evidence type="ECO:0000256" key="3">
    <source>
        <dbReference type="ARBA" id="ARBA00022989"/>
    </source>
</evidence>
<feature type="transmembrane region" description="Helical" evidence="5">
    <location>
        <begin position="23"/>
        <end position="48"/>
    </location>
</feature>
<keyword evidence="4 5" id="KW-0472">Membrane</keyword>
<dbReference type="STRING" id="307121.GA0070620_4834"/>
<organism evidence="7 8">
    <name type="scientific">Micromonospora krabiensis</name>
    <dbReference type="NCBI Taxonomy" id="307121"/>
    <lineage>
        <taxon>Bacteria</taxon>
        <taxon>Bacillati</taxon>
        <taxon>Actinomycetota</taxon>
        <taxon>Actinomycetes</taxon>
        <taxon>Micromonosporales</taxon>
        <taxon>Micromonosporaceae</taxon>
        <taxon>Micromonospora</taxon>
    </lineage>
</organism>
<evidence type="ECO:0000256" key="2">
    <source>
        <dbReference type="ARBA" id="ARBA00022692"/>
    </source>
</evidence>
<sequence>MRGLRGAPRGSVRREGHDVAERLRTYLIVAAQAGVAAGLAWFVASGVLHNPQPMFAPAAAVGTIAAAVGNRVRRTLELIAGVIVGVLAGNGIVEVIGVGPVQTGVVVTLAIMAAVLVRGSGAVMTQAGSTAVLLGTVSAKAPDLAVPRTANALVGAGVALVVVLLILPLNPVRTVHRTAGPTLRGLADGLSGCARALADHDARQADDALGRLCDLETQEQDTLGLIGAAQEVAVLSPWRRRRLGIMRRYEQTAAHLDRAYTNSREMAHWSVSAIRAGEPVPPSLTASIEHLSEAVRCLHREFLVGKEPEHTRSLLRQAARELDETCDAGVDFAAEVVVSKLRVIVSEVLQGCGVPQEEANRQAGLVTEI</sequence>
<gene>
    <name evidence="7" type="ORF">GA0070620_4834</name>
</gene>
<evidence type="ECO:0000313" key="8">
    <source>
        <dbReference type="Proteomes" id="UP000199393"/>
    </source>
</evidence>
<feature type="transmembrane region" description="Helical" evidence="5">
    <location>
        <begin position="79"/>
        <end position="99"/>
    </location>
</feature>
<evidence type="ECO:0000256" key="1">
    <source>
        <dbReference type="ARBA" id="ARBA00004141"/>
    </source>
</evidence>
<reference evidence="8" key="1">
    <citation type="submission" date="2016-06" db="EMBL/GenBank/DDBJ databases">
        <authorList>
            <person name="Varghese N."/>
        </authorList>
    </citation>
    <scope>NUCLEOTIDE SEQUENCE [LARGE SCALE GENOMIC DNA]</scope>
    <source>
        <strain evidence="8">DSM 45344</strain>
    </source>
</reference>
<accession>A0A1C3N9K6</accession>
<dbReference type="InterPro" id="IPR049453">
    <property type="entry name" value="Memb_transporter_dom"/>
</dbReference>
<evidence type="ECO:0000259" key="6">
    <source>
        <dbReference type="Pfam" id="PF13515"/>
    </source>
</evidence>
<dbReference type="Proteomes" id="UP000199393">
    <property type="component" value="Chromosome I"/>
</dbReference>
<dbReference type="EMBL" id="LT598496">
    <property type="protein sequence ID" value="SBV29262.1"/>
    <property type="molecule type" value="Genomic_DNA"/>
</dbReference>
<evidence type="ECO:0000256" key="4">
    <source>
        <dbReference type="ARBA" id="ARBA00023136"/>
    </source>
</evidence>
<protein>
    <submittedName>
        <fullName evidence="7">Uncharacterized membrane protein YgaE, UPF0421/DUF939 family</fullName>
    </submittedName>
</protein>
<dbReference type="RefSeq" id="WP_231921950.1">
    <property type="nucleotide sequence ID" value="NZ_JBHRWG010000004.1"/>
</dbReference>
<comment type="subcellular location">
    <subcellularLocation>
        <location evidence="1">Membrane</location>
        <topology evidence="1">Multi-pass membrane protein</topology>
    </subcellularLocation>
</comment>
<keyword evidence="8" id="KW-1185">Reference proteome</keyword>